<protein>
    <submittedName>
        <fullName evidence="4">SDR family NAD(P)-dependent oxidoreductase</fullName>
    </submittedName>
</protein>
<evidence type="ECO:0000256" key="3">
    <source>
        <dbReference type="RuleBase" id="RU000363"/>
    </source>
</evidence>
<sequence length="250" mass="27172">MKPIALVTGATSGIGRATAIKLSEMGYRLIIAARREDRLNDLKALLSKTTEVLSITLDVRDRKAVEESLGHLPEEWAAVEVLVNNAGLAAGLEPIQDGDPDDWDRMIDTNVKGLLYVTKAIAPGMCSRKKGHIFNLGSIAGKQVYANGNVYCASKHAVNALSQGMRIDMLPYGVKVTQICPGAVETEFSLVRFHGDQHKADNVYTGYEPLTGNDIADCIASALSLPQNICINDMVVMPKSQANSMYFYKQ</sequence>
<name>A0ABV9K620_9PORP</name>
<proteinExistence type="inferred from homology"/>
<dbReference type="PRINTS" id="PR00081">
    <property type="entry name" value="GDHRDH"/>
</dbReference>
<evidence type="ECO:0000313" key="5">
    <source>
        <dbReference type="Proteomes" id="UP001596020"/>
    </source>
</evidence>
<comment type="similarity">
    <text evidence="1 3">Belongs to the short-chain dehydrogenases/reductases (SDR) family.</text>
</comment>
<keyword evidence="5" id="KW-1185">Reference proteome</keyword>
<dbReference type="PANTHER" id="PTHR42901:SF1">
    <property type="entry name" value="ALCOHOL DEHYDROGENASE"/>
    <property type="match status" value="1"/>
</dbReference>
<evidence type="ECO:0000256" key="1">
    <source>
        <dbReference type="ARBA" id="ARBA00006484"/>
    </source>
</evidence>
<dbReference type="SUPFAM" id="SSF51735">
    <property type="entry name" value="NAD(P)-binding Rossmann-fold domains"/>
    <property type="match status" value="1"/>
</dbReference>
<dbReference type="EMBL" id="JBHSGO010000039">
    <property type="protein sequence ID" value="MFC4665402.1"/>
    <property type="molecule type" value="Genomic_DNA"/>
</dbReference>
<organism evidence="4 5">
    <name type="scientific">Falsiporphyromonas endometrii</name>
    <dbReference type="NCBI Taxonomy" id="1387297"/>
    <lineage>
        <taxon>Bacteria</taxon>
        <taxon>Pseudomonadati</taxon>
        <taxon>Bacteroidota</taxon>
        <taxon>Bacteroidia</taxon>
        <taxon>Bacteroidales</taxon>
        <taxon>Porphyromonadaceae</taxon>
        <taxon>Falsiporphyromonas</taxon>
    </lineage>
</organism>
<dbReference type="InterPro" id="IPR002347">
    <property type="entry name" value="SDR_fam"/>
</dbReference>
<dbReference type="InterPro" id="IPR036291">
    <property type="entry name" value="NAD(P)-bd_dom_sf"/>
</dbReference>
<dbReference type="PRINTS" id="PR00080">
    <property type="entry name" value="SDRFAMILY"/>
</dbReference>
<dbReference type="InterPro" id="IPR020904">
    <property type="entry name" value="Sc_DH/Rdtase_CS"/>
</dbReference>
<keyword evidence="2" id="KW-0560">Oxidoreductase</keyword>
<dbReference type="Gene3D" id="3.40.50.720">
    <property type="entry name" value="NAD(P)-binding Rossmann-like Domain"/>
    <property type="match status" value="1"/>
</dbReference>
<dbReference type="PANTHER" id="PTHR42901">
    <property type="entry name" value="ALCOHOL DEHYDROGENASE"/>
    <property type="match status" value="1"/>
</dbReference>
<comment type="caution">
    <text evidence="4">The sequence shown here is derived from an EMBL/GenBank/DDBJ whole genome shotgun (WGS) entry which is preliminary data.</text>
</comment>
<gene>
    <name evidence="4" type="ORF">ACFO3G_02060</name>
</gene>
<reference evidence="5" key="1">
    <citation type="journal article" date="2019" name="Int. J. Syst. Evol. Microbiol.">
        <title>The Global Catalogue of Microorganisms (GCM) 10K type strain sequencing project: providing services to taxonomists for standard genome sequencing and annotation.</title>
        <authorList>
            <consortium name="The Broad Institute Genomics Platform"/>
            <consortium name="The Broad Institute Genome Sequencing Center for Infectious Disease"/>
            <person name="Wu L."/>
            <person name="Ma J."/>
        </authorList>
    </citation>
    <scope>NUCLEOTIDE SEQUENCE [LARGE SCALE GENOMIC DNA]</scope>
    <source>
        <strain evidence="5">CGMCC 4.7357</strain>
    </source>
</reference>
<dbReference type="PROSITE" id="PS00061">
    <property type="entry name" value="ADH_SHORT"/>
    <property type="match status" value="1"/>
</dbReference>
<evidence type="ECO:0000256" key="2">
    <source>
        <dbReference type="ARBA" id="ARBA00023002"/>
    </source>
</evidence>
<accession>A0ABV9K620</accession>
<evidence type="ECO:0000313" key="4">
    <source>
        <dbReference type="EMBL" id="MFC4665402.1"/>
    </source>
</evidence>
<dbReference type="Pfam" id="PF00106">
    <property type="entry name" value="adh_short"/>
    <property type="match status" value="1"/>
</dbReference>
<dbReference type="Proteomes" id="UP001596020">
    <property type="component" value="Unassembled WGS sequence"/>
</dbReference>
<dbReference type="RefSeq" id="WP_380077499.1">
    <property type="nucleotide sequence ID" value="NZ_JBHSGO010000039.1"/>
</dbReference>